<dbReference type="InterPro" id="IPR045378">
    <property type="entry name" value="LNT_N"/>
</dbReference>
<keyword evidence="6 9" id="KW-1133">Transmembrane helix</keyword>
<evidence type="ECO:0000256" key="9">
    <source>
        <dbReference type="HAMAP-Rule" id="MF_01148"/>
    </source>
</evidence>
<evidence type="ECO:0000256" key="2">
    <source>
        <dbReference type="ARBA" id="ARBA00010065"/>
    </source>
</evidence>
<dbReference type="InterPro" id="IPR036526">
    <property type="entry name" value="C-N_Hydrolase_sf"/>
</dbReference>
<comment type="pathway">
    <text evidence="9">Protein modification; lipoprotein biosynthesis (N-acyl transfer).</text>
</comment>
<protein>
    <recommendedName>
        <fullName evidence="9">Apolipoprotein N-acyltransferase</fullName>
        <shortName evidence="9">ALP N-acyltransferase</shortName>
        <ecNumber evidence="9">2.3.1.269</ecNumber>
    </recommendedName>
</protein>
<dbReference type="HAMAP" id="MF_01148">
    <property type="entry name" value="Lnt"/>
    <property type="match status" value="1"/>
</dbReference>
<dbReference type="Gene3D" id="3.60.110.10">
    <property type="entry name" value="Carbon-nitrogen hydrolase"/>
    <property type="match status" value="1"/>
</dbReference>
<proteinExistence type="inferred from homology"/>
<dbReference type="Proteomes" id="UP001239019">
    <property type="component" value="Unassembled WGS sequence"/>
</dbReference>
<comment type="catalytic activity">
    <reaction evidence="9">
        <text>N-terminal S-1,2-diacyl-sn-glyceryl-L-cysteinyl-[lipoprotein] + a glycerophospholipid = N-acyl-S-1,2-diacyl-sn-glyceryl-L-cysteinyl-[lipoprotein] + a 2-acyl-sn-glycero-3-phospholipid + H(+)</text>
        <dbReference type="Rhea" id="RHEA:48228"/>
        <dbReference type="Rhea" id="RHEA-COMP:14681"/>
        <dbReference type="Rhea" id="RHEA-COMP:14684"/>
        <dbReference type="ChEBI" id="CHEBI:15378"/>
        <dbReference type="ChEBI" id="CHEBI:136912"/>
        <dbReference type="ChEBI" id="CHEBI:140656"/>
        <dbReference type="ChEBI" id="CHEBI:140657"/>
        <dbReference type="ChEBI" id="CHEBI:140660"/>
        <dbReference type="EC" id="2.3.1.269"/>
    </reaction>
</comment>
<dbReference type="InterPro" id="IPR003010">
    <property type="entry name" value="C-N_Hydrolase"/>
</dbReference>
<evidence type="ECO:0000256" key="7">
    <source>
        <dbReference type="ARBA" id="ARBA00023136"/>
    </source>
</evidence>
<evidence type="ECO:0000259" key="10">
    <source>
        <dbReference type="PROSITE" id="PS50263"/>
    </source>
</evidence>
<feature type="transmembrane region" description="Helical" evidence="9">
    <location>
        <begin position="474"/>
        <end position="495"/>
    </location>
</feature>
<feature type="transmembrane region" description="Helical" evidence="9">
    <location>
        <begin position="88"/>
        <end position="113"/>
    </location>
</feature>
<comment type="caution">
    <text evidence="11">The sequence shown here is derived from an EMBL/GenBank/DDBJ whole genome shotgun (WGS) entry which is preliminary data.</text>
</comment>
<evidence type="ECO:0000256" key="1">
    <source>
        <dbReference type="ARBA" id="ARBA00004651"/>
    </source>
</evidence>
<dbReference type="Pfam" id="PF00795">
    <property type="entry name" value="CN_hydrolase"/>
    <property type="match status" value="1"/>
</dbReference>
<dbReference type="EMBL" id="JAVDDT010000004">
    <property type="protein sequence ID" value="MDQ2069910.1"/>
    <property type="molecule type" value="Genomic_DNA"/>
</dbReference>
<dbReference type="SUPFAM" id="SSF56317">
    <property type="entry name" value="Carbon-nitrogen hydrolase"/>
    <property type="match status" value="1"/>
</dbReference>
<evidence type="ECO:0000313" key="12">
    <source>
        <dbReference type="Proteomes" id="UP001239019"/>
    </source>
</evidence>
<feature type="transmembrane region" description="Helical" evidence="9">
    <location>
        <begin position="56"/>
        <end position="76"/>
    </location>
</feature>
<evidence type="ECO:0000256" key="8">
    <source>
        <dbReference type="ARBA" id="ARBA00023315"/>
    </source>
</evidence>
<evidence type="ECO:0000313" key="11">
    <source>
        <dbReference type="EMBL" id="MDQ2069910.1"/>
    </source>
</evidence>
<evidence type="ECO:0000256" key="4">
    <source>
        <dbReference type="ARBA" id="ARBA00022679"/>
    </source>
</evidence>
<dbReference type="Pfam" id="PF20154">
    <property type="entry name" value="LNT_N"/>
    <property type="match status" value="1"/>
</dbReference>
<dbReference type="PANTHER" id="PTHR38686:SF1">
    <property type="entry name" value="APOLIPOPROTEIN N-ACYLTRANSFERASE"/>
    <property type="match status" value="1"/>
</dbReference>
<organism evidence="11 12">
    <name type="scientific">Natronospira bacteriovora</name>
    <dbReference type="NCBI Taxonomy" id="3069753"/>
    <lineage>
        <taxon>Bacteria</taxon>
        <taxon>Pseudomonadati</taxon>
        <taxon>Pseudomonadota</taxon>
        <taxon>Gammaproteobacteria</taxon>
        <taxon>Natronospirales</taxon>
        <taxon>Natronospiraceae</taxon>
        <taxon>Natronospira</taxon>
    </lineage>
</organism>
<keyword evidence="3 9" id="KW-1003">Cell membrane</keyword>
<dbReference type="RefSeq" id="WP_306728427.1">
    <property type="nucleotide sequence ID" value="NZ_JAVDDT010000004.1"/>
</dbReference>
<dbReference type="CDD" id="cd07571">
    <property type="entry name" value="ALP_N-acyl_transferase"/>
    <property type="match status" value="1"/>
</dbReference>
<comment type="function">
    <text evidence="9">Catalyzes the phospholipid dependent N-acylation of the N-terminal cysteine of apolipoprotein, the last step in lipoprotein maturation.</text>
</comment>
<keyword evidence="12" id="KW-1185">Reference proteome</keyword>
<gene>
    <name evidence="9 11" type="primary">lnt</name>
    <name evidence="11" type="ORF">RBH19_08495</name>
</gene>
<feature type="transmembrane region" description="Helical" evidence="9">
    <location>
        <begin position="162"/>
        <end position="183"/>
    </location>
</feature>
<dbReference type="NCBIfam" id="TIGR00546">
    <property type="entry name" value="lnt"/>
    <property type="match status" value="1"/>
</dbReference>
<dbReference type="InterPro" id="IPR004563">
    <property type="entry name" value="Apolipo_AcylTrfase"/>
</dbReference>
<evidence type="ECO:0000256" key="5">
    <source>
        <dbReference type="ARBA" id="ARBA00022692"/>
    </source>
</evidence>
<feature type="transmembrane region" description="Helical" evidence="9">
    <location>
        <begin position="125"/>
        <end position="142"/>
    </location>
</feature>
<comment type="subcellular location">
    <subcellularLocation>
        <location evidence="1 9">Cell membrane</location>
        <topology evidence="1 9">Multi-pass membrane protein</topology>
    </subcellularLocation>
</comment>
<reference evidence="11 12" key="1">
    <citation type="submission" date="2023-08" db="EMBL/GenBank/DDBJ databases">
        <title>Whole-genome sequencing of halo(alkali)philic microorganisms from hypersaline lakes.</title>
        <authorList>
            <person name="Sorokin D.Y."/>
            <person name="Abbas B."/>
            <person name="Merkel A.Y."/>
        </authorList>
    </citation>
    <scope>NUCLEOTIDE SEQUENCE [LARGE SCALE GENOMIC DNA]</scope>
    <source>
        <strain evidence="11 12">AB-CW4</strain>
    </source>
</reference>
<dbReference type="EC" id="2.3.1.269" evidence="9"/>
<keyword evidence="4 9" id="KW-0808">Transferase</keyword>
<name>A0ABU0W8Y0_9GAMM</name>
<sequence>MRILEWARRPRQESLLSLAAGAVMVLSFAPFGLWPLAVVGLVAAFWLWNGHGPRRAFWLGWLFGVGLFGAGTYWLYETLVFFGNVPLPLAIAMMVALVCFLALYPALVAYLAARLAPAPDWRRELVLLPALWGFSEWFRGWFLSGFPWLSVGYSQTDSVMAGFAPVVGIYGLGFLLALSAGLILQFLRHHRRARLPAAAAFLALWLGGLGLQQLEWSQADGEPQLAALVQGNVPQERKWLPEEREPTIELYQSLSEPYWGKVDVIIWPEAALPVLYHQVRQRVLEPMTRRSQETGTEVLMGILSQDRDGQFYNNILQLDEEHRFYAKHQLVPFGEFFPVPDFVREWMRVLSMPYSDFERGGRDQPLLDIGGRPMGASICYEDAFPRVIRPPFPEAGLLVNVSNDAWFGESIAPHQHLQIARMRSIETRREMLRATNTGISAIIDHRGKVRERYEQFRTGTLVGEYQFRTGATPFVLTGNWINVPVFLGLIGWIGWRRRKG</sequence>
<feature type="transmembrane region" description="Helical" evidence="9">
    <location>
        <begin position="20"/>
        <end position="49"/>
    </location>
</feature>
<keyword evidence="5 9" id="KW-0812">Transmembrane</keyword>
<evidence type="ECO:0000256" key="3">
    <source>
        <dbReference type="ARBA" id="ARBA00022475"/>
    </source>
</evidence>
<keyword evidence="8 9" id="KW-0012">Acyltransferase</keyword>
<comment type="similarity">
    <text evidence="2 9">Belongs to the CN hydrolase family. Apolipoprotein N-acyltransferase subfamily.</text>
</comment>
<keyword evidence="7 9" id="KW-0472">Membrane</keyword>
<feature type="domain" description="CN hydrolase" evidence="10">
    <location>
        <begin position="229"/>
        <end position="467"/>
    </location>
</feature>
<accession>A0ABU0W8Y0</accession>
<dbReference type="PANTHER" id="PTHR38686">
    <property type="entry name" value="APOLIPOPROTEIN N-ACYLTRANSFERASE"/>
    <property type="match status" value="1"/>
</dbReference>
<evidence type="ECO:0000256" key="6">
    <source>
        <dbReference type="ARBA" id="ARBA00022989"/>
    </source>
</evidence>
<dbReference type="PROSITE" id="PS50263">
    <property type="entry name" value="CN_HYDROLASE"/>
    <property type="match status" value="1"/>
</dbReference>